<evidence type="ECO:0000256" key="1">
    <source>
        <dbReference type="SAM" id="MobiDB-lite"/>
    </source>
</evidence>
<accession>A0A0H2RI11</accession>
<dbReference type="InParanoid" id="A0A0H2RI11"/>
<dbReference type="Proteomes" id="UP000053477">
    <property type="component" value="Unassembled WGS sequence"/>
</dbReference>
<reference evidence="2 3" key="1">
    <citation type="submission" date="2015-04" db="EMBL/GenBank/DDBJ databases">
        <title>Complete genome sequence of Schizopora paradoxa KUC8140, a cosmopolitan wood degrader in East Asia.</title>
        <authorList>
            <consortium name="DOE Joint Genome Institute"/>
            <person name="Min B."/>
            <person name="Park H."/>
            <person name="Jang Y."/>
            <person name="Kim J.-J."/>
            <person name="Kim K.H."/>
            <person name="Pangilinan J."/>
            <person name="Lipzen A."/>
            <person name="Riley R."/>
            <person name="Grigoriev I.V."/>
            <person name="Spatafora J.W."/>
            <person name="Choi I.-G."/>
        </authorList>
    </citation>
    <scope>NUCLEOTIDE SEQUENCE [LARGE SCALE GENOMIC DNA]</scope>
    <source>
        <strain evidence="2 3">KUC8140</strain>
    </source>
</reference>
<keyword evidence="3" id="KW-1185">Reference proteome</keyword>
<proteinExistence type="predicted"/>
<sequence length="366" mass="40510">MAGPRSIWWEEMSVRCRLREDHTAGGRHMRASMGFKTYLGMSVSAAASRVEERYCRCSYVLTTRNSNLGYAQWCGEGMIRSLFDGRTFAEIEAHKEPQMGSSTSETKAEETGMICVGESSVADGERCKSRSKRRREVGEKDEKGRELGGRENADAKGADAARRRRAMSDQLERLGSLGVTLMFFHAFPCTGLISSSTPFDDTSLGWLDDVGEWINELHLTGAGPESDLQWDSWEDVTGNLDGGERQYEAKCDGIRRYLVLYGRVDTAPGLYLAASRRTARRGFRSLSARRRLRKINYLVRTALCLGLENTRVLVISGAISTCGEMICASASERVGVERACGGRDSELGEIGAIFLQIVRNGQPPRA</sequence>
<feature type="compositionally biased region" description="Basic and acidic residues" evidence="1">
    <location>
        <begin position="136"/>
        <end position="164"/>
    </location>
</feature>
<feature type="region of interest" description="Disordered" evidence="1">
    <location>
        <begin position="126"/>
        <end position="164"/>
    </location>
</feature>
<gene>
    <name evidence="2" type="ORF">SCHPADRAFT_891694</name>
</gene>
<evidence type="ECO:0000313" key="3">
    <source>
        <dbReference type="Proteomes" id="UP000053477"/>
    </source>
</evidence>
<dbReference type="EMBL" id="KQ086004">
    <property type="protein sequence ID" value="KLO11277.1"/>
    <property type="molecule type" value="Genomic_DNA"/>
</dbReference>
<protein>
    <submittedName>
        <fullName evidence="2">Uncharacterized protein</fullName>
    </submittedName>
</protein>
<name>A0A0H2RI11_9AGAM</name>
<evidence type="ECO:0000313" key="2">
    <source>
        <dbReference type="EMBL" id="KLO11277.1"/>
    </source>
</evidence>
<organism evidence="2 3">
    <name type="scientific">Schizopora paradoxa</name>
    <dbReference type="NCBI Taxonomy" id="27342"/>
    <lineage>
        <taxon>Eukaryota</taxon>
        <taxon>Fungi</taxon>
        <taxon>Dikarya</taxon>
        <taxon>Basidiomycota</taxon>
        <taxon>Agaricomycotina</taxon>
        <taxon>Agaricomycetes</taxon>
        <taxon>Hymenochaetales</taxon>
        <taxon>Schizoporaceae</taxon>
        <taxon>Schizopora</taxon>
    </lineage>
</organism>
<dbReference type="AlphaFoldDB" id="A0A0H2RI11"/>